<dbReference type="EMBL" id="JACCKA010000012">
    <property type="protein sequence ID" value="NZA25097.1"/>
    <property type="molecule type" value="Genomic_DNA"/>
</dbReference>
<dbReference type="InterPro" id="IPR036010">
    <property type="entry name" value="2Fe-2S_ferredoxin-like_sf"/>
</dbReference>
<dbReference type="Pfam" id="PF13510">
    <property type="entry name" value="Fer2_4"/>
    <property type="match status" value="1"/>
</dbReference>
<comment type="caution">
    <text evidence="2">The sequence shown here is derived from an EMBL/GenBank/DDBJ whole genome shotgun (WGS) entry which is preliminary data.</text>
</comment>
<dbReference type="SUPFAM" id="SSF54292">
    <property type="entry name" value="2Fe-2S ferredoxin-like"/>
    <property type="match status" value="1"/>
</dbReference>
<dbReference type="InterPro" id="IPR042204">
    <property type="entry name" value="2Fe-2S-bd_N"/>
</dbReference>
<reference evidence="2 3" key="1">
    <citation type="submission" date="2020-07" db="EMBL/GenBank/DDBJ databases">
        <title>Luteimonas sp. SJ-92.</title>
        <authorList>
            <person name="Huang X.-X."/>
            <person name="Xu L."/>
            <person name="Sun J.-Q."/>
        </authorList>
    </citation>
    <scope>NUCLEOTIDE SEQUENCE [LARGE SCALE GENOMIC DNA]</scope>
    <source>
        <strain evidence="2 3">SJ-92</strain>
    </source>
</reference>
<dbReference type="GO" id="GO:0016491">
    <property type="term" value="F:oxidoreductase activity"/>
    <property type="evidence" value="ECO:0007669"/>
    <property type="project" value="UniProtKB-KW"/>
</dbReference>
<accession>A0A853J8R6</accession>
<evidence type="ECO:0000313" key="3">
    <source>
        <dbReference type="Proteomes" id="UP000578091"/>
    </source>
</evidence>
<protein>
    <submittedName>
        <fullName evidence="2">(2Fe-2S)-binding protein</fullName>
    </submittedName>
</protein>
<sequence>MRLVVDGRALVVLEGSSVAAAIAAAGGGFRRSCSGQPRAPVCGIGVCFECRVEIDGRPQQRACMIRAREGMEVVTDG</sequence>
<evidence type="ECO:0000256" key="1">
    <source>
        <dbReference type="ARBA" id="ARBA00023002"/>
    </source>
</evidence>
<organism evidence="2 3">
    <name type="scientific">Luteimonas salinisoli</name>
    <dbReference type="NCBI Taxonomy" id="2752307"/>
    <lineage>
        <taxon>Bacteria</taxon>
        <taxon>Pseudomonadati</taxon>
        <taxon>Pseudomonadota</taxon>
        <taxon>Gammaproteobacteria</taxon>
        <taxon>Lysobacterales</taxon>
        <taxon>Lysobacteraceae</taxon>
        <taxon>Luteimonas</taxon>
    </lineage>
</organism>
<keyword evidence="3" id="KW-1185">Reference proteome</keyword>
<gene>
    <name evidence="2" type="ORF">H0E84_01745</name>
</gene>
<keyword evidence="1" id="KW-0560">Oxidoreductase</keyword>
<dbReference type="GO" id="GO:0051536">
    <property type="term" value="F:iron-sulfur cluster binding"/>
    <property type="evidence" value="ECO:0007669"/>
    <property type="project" value="InterPro"/>
</dbReference>
<dbReference type="Gene3D" id="3.10.20.440">
    <property type="entry name" value="2Fe-2S iron-sulphur cluster binding domain, sarcosine oxidase, alpha subunit, N-terminal domain"/>
    <property type="match status" value="1"/>
</dbReference>
<proteinExistence type="predicted"/>
<name>A0A853J8R6_9GAMM</name>
<dbReference type="Proteomes" id="UP000578091">
    <property type="component" value="Unassembled WGS sequence"/>
</dbReference>
<evidence type="ECO:0000313" key="2">
    <source>
        <dbReference type="EMBL" id="NZA25097.1"/>
    </source>
</evidence>
<dbReference type="AlphaFoldDB" id="A0A853J8R6"/>